<dbReference type="AlphaFoldDB" id="A0A8S4PPN8"/>
<dbReference type="Proteomes" id="UP000749559">
    <property type="component" value="Unassembled WGS sequence"/>
</dbReference>
<proteinExistence type="predicted"/>
<name>A0A8S4PPN8_OWEFU</name>
<gene>
    <name evidence="1" type="ORF">OFUS_LOCUS20179</name>
</gene>
<feature type="non-terminal residue" evidence="1">
    <location>
        <position position="1"/>
    </location>
</feature>
<sequence>VYQILQEVKIKQDHFDIYRKEEIPERWHYQNHHRIAPLIVQAHSGWILDFLNQSSSSTKFQGAHGYVPEEKEMRGIFYAVGPSFKRRFKHGPVSAVDLYQLMCHVLELQPSPHNGTWS</sequence>
<dbReference type="Gene3D" id="3.40.720.10">
    <property type="entry name" value="Alkaline Phosphatase, subunit A"/>
    <property type="match status" value="1"/>
</dbReference>
<dbReference type="PANTHER" id="PTHR10151">
    <property type="entry name" value="ECTONUCLEOTIDE PYROPHOSPHATASE/PHOSPHODIESTERASE"/>
    <property type="match status" value="1"/>
</dbReference>
<dbReference type="InterPro" id="IPR017850">
    <property type="entry name" value="Alkaline_phosphatase_core_sf"/>
</dbReference>
<reference evidence="1" key="1">
    <citation type="submission" date="2022-03" db="EMBL/GenBank/DDBJ databases">
        <authorList>
            <person name="Martin C."/>
        </authorList>
    </citation>
    <scope>NUCLEOTIDE SEQUENCE</scope>
</reference>
<dbReference type="InterPro" id="IPR002591">
    <property type="entry name" value="Phosphodiest/P_Trfase"/>
</dbReference>
<dbReference type="Pfam" id="PF01663">
    <property type="entry name" value="Phosphodiest"/>
    <property type="match status" value="1"/>
</dbReference>
<feature type="non-terminal residue" evidence="1">
    <location>
        <position position="118"/>
    </location>
</feature>
<evidence type="ECO:0000313" key="1">
    <source>
        <dbReference type="EMBL" id="CAH1795669.1"/>
    </source>
</evidence>
<dbReference type="EMBL" id="CAIIXF020000009">
    <property type="protein sequence ID" value="CAH1795669.1"/>
    <property type="molecule type" value="Genomic_DNA"/>
</dbReference>
<accession>A0A8S4PPN8</accession>
<protein>
    <submittedName>
        <fullName evidence="1">Uncharacterized protein</fullName>
    </submittedName>
</protein>
<dbReference type="OrthoDB" id="415411at2759"/>
<comment type="caution">
    <text evidence="1">The sequence shown here is derived from an EMBL/GenBank/DDBJ whole genome shotgun (WGS) entry which is preliminary data.</text>
</comment>
<keyword evidence="2" id="KW-1185">Reference proteome</keyword>
<dbReference type="GO" id="GO:0016787">
    <property type="term" value="F:hydrolase activity"/>
    <property type="evidence" value="ECO:0007669"/>
    <property type="project" value="UniProtKB-ARBA"/>
</dbReference>
<organism evidence="1 2">
    <name type="scientific">Owenia fusiformis</name>
    <name type="common">Polychaete worm</name>
    <dbReference type="NCBI Taxonomy" id="6347"/>
    <lineage>
        <taxon>Eukaryota</taxon>
        <taxon>Metazoa</taxon>
        <taxon>Spiralia</taxon>
        <taxon>Lophotrochozoa</taxon>
        <taxon>Annelida</taxon>
        <taxon>Polychaeta</taxon>
        <taxon>Sedentaria</taxon>
        <taxon>Canalipalpata</taxon>
        <taxon>Sabellida</taxon>
        <taxon>Oweniida</taxon>
        <taxon>Oweniidae</taxon>
        <taxon>Owenia</taxon>
    </lineage>
</organism>
<evidence type="ECO:0000313" key="2">
    <source>
        <dbReference type="Proteomes" id="UP000749559"/>
    </source>
</evidence>
<dbReference type="SUPFAM" id="SSF53649">
    <property type="entry name" value="Alkaline phosphatase-like"/>
    <property type="match status" value="1"/>
</dbReference>
<dbReference type="PANTHER" id="PTHR10151:SF120">
    <property type="entry name" value="BIS(5'-ADENOSYL)-TRIPHOSPHATASE"/>
    <property type="match status" value="1"/>
</dbReference>